<sequence>MTADETYRWLMGTRKDFATHVLASILAVASAETSASGRPLAETAGLDASSELITFFPHAAEALSPSEPLHRPEDEACLLALLTRGTSTGSAFERLLAGMIARRSQCPNHLWQDLGLANRGELSRLMTEWFAPLARRNTQDMKWKKFFFRMICRDAAYTLCTAPSCGECCDFEACFGDESGESFLAHVRRNTETEPDMSDSRQR</sequence>
<dbReference type="RefSeq" id="WP_166937018.1">
    <property type="nucleotide sequence ID" value="NZ_BAAADD010000008.1"/>
</dbReference>
<organism evidence="1 2">
    <name type="scientific">Rhizomicrobium electricum</name>
    <dbReference type="NCBI Taxonomy" id="480070"/>
    <lineage>
        <taxon>Bacteria</taxon>
        <taxon>Pseudomonadati</taxon>
        <taxon>Pseudomonadota</taxon>
        <taxon>Alphaproteobacteria</taxon>
        <taxon>Micropepsales</taxon>
        <taxon>Micropepsaceae</taxon>
        <taxon>Rhizomicrobium</taxon>
    </lineage>
</organism>
<evidence type="ECO:0000313" key="2">
    <source>
        <dbReference type="Proteomes" id="UP001499951"/>
    </source>
</evidence>
<reference evidence="1 2" key="1">
    <citation type="journal article" date="2019" name="Int. J. Syst. Evol. Microbiol.">
        <title>The Global Catalogue of Microorganisms (GCM) 10K type strain sequencing project: providing services to taxonomists for standard genome sequencing and annotation.</title>
        <authorList>
            <consortium name="The Broad Institute Genomics Platform"/>
            <consortium name="The Broad Institute Genome Sequencing Center for Infectious Disease"/>
            <person name="Wu L."/>
            <person name="Ma J."/>
        </authorList>
    </citation>
    <scope>NUCLEOTIDE SEQUENCE [LARGE SCALE GENOMIC DNA]</scope>
    <source>
        <strain evidence="1 2">JCM 15089</strain>
    </source>
</reference>
<dbReference type="Pfam" id="PF04891">
    <property type="entry name" value="NifQ"/>
    <property type="match status" value="1"/>
</dbReference>
<evidence type="ECO:0000313" key="1">
    <source>
        <dbReference type="EMBL" id="GAA0580378.1"/>
    </source>
</evidence>
<dbReference type="InterPro" id="IPR006975">
    <property type="entry name" value="NifQ"/>
</dbReference>
<protein>
    <submittedName>
        <fullName evidence="1">Nitrogen fixation protein NifQ</fullName>
    </submittedName>
</protein>
<name>A0ABN1F221_9PROT</name>
<proteinExistence type="predicted"/>
<dbReference type="Proteomes" id="UP001499951">
    <property type="component" value="Unassembled WGS sequence"/>
</dbReference>
<accession>A0ABN1F221</accession>
<comment type="caution">
    <text evidence="1">The sequence shown here is derived from an EMBL/GenBank/DDBJ whole genome shotgun (WGS) entry which is preliminary data.</text>
</comment>
<keyword evidence="2" id="KW-1185">Reference proteome</keyword>
<dbReference type="EMBL" id="BAAADD010000008">
    <property type="protein sequence ID" value="GAA0580378.1"/>
    <property type="molecule type" value="Genomic_DNA"/>
</dbReference>
<gene>
    <name evidence="1" type="ORF">GCM10008942_31600</name>
</gene>